<dbReference type="RefSeq" id="WP_038268054.1">
    <property type="nucleotide sequence ID" value="NZ_FSRH01000003.1"/>
</dbReference>
<dbReference type="AlphaFoldDB" id="A0A069RAR5"/>
<sequence length="103" mass="12001">MIKNGEWVIIHRNILKPEERAPQVPDDTKKVPLEMWVKGSLNGDAEIGDEVEITTRTKRIERGTLLEVNPYYKHDFGRFVPELLRVSEQVREILFGGEDNENR</sequence>
<reference evidence="1 2" key="1">
    <citation type="submission" date="2014-03" db="EMBL/GenBank/DDBJ databases">
        <title>Genome sequence of Clostridium litorale W6, DSM 5388.</title>
        <authorList>
            <person name="Poehlein A."/>
            <person name="Jagirdar A."/>
            <person name="Khonsari B."/>
            <person name="Chibani C.M."/>
            <person name="Gutierrez Gutierrez D.A."/>
            <person name="Davydova E."/>
            <person name="Alghaithi H.S."/>
            <person name="Nair K.P."/>
            <person name="Dhamotharan K."/>
            <person name="Chandran L."/>
            <person name="G W."/>
            <person name="Daniel R."/>
        </authorList>
    </citation>
    <scope>NUCLEOTIDE SEQUENCE [LARGE SCALE GENOMIC DNA]</scope>
    <source>
        <strain evidence="1 2">W6</strain>
    </source>
</reference>
<comment type="caution">
    <text evidence="1">The sequence shown here is derived from an EMBL/GenBank/DDBJ whole genome shotgun (WGS) entry which is preliminary data.</text>
</comment>
<dbReference type="STRING" id="1121324.CLIT_23c04070"/>
<dbReference type="Pfam" id="PF22010">
    <property type="entry name" value="OrtA"/>
    <property type="match status" value="1"/>
</dbReference>
<keyword evidence="2" id="KW-1185">Reference proteome</keyword>
<dbReference type="InterPro" id="IPR047755">
    <property type="entry name" value="OrtA"/>
</dbReference>
<evidence type="ECO:0000313" key="1">
    <source>
        <dbReference type="EMBL" id="KDR94134.1"/>
    </source>
</evidence>
<organism evidence="1 2">
    <name type="scientific">Peptoclostridium litorale DSM 5388</name>
    <dbReference type="NCBI Taxonomy" id="1121324"/>
    <lineage>
        <taxon>Bacteria</taxon>
        <taxon>Bacillati</taxon>
        <taxon>Bacillota</taxon>
        <taxon>Clostridia</taxon>
        <taxon>Peptostreptococcales</taxon>
        <taxon>Peptoclostridiaceae</taxon>
        <taxon>Peptoclostridium</taxon>
    </lineage>
</organism>
<name>A0A069RAR5_PEPLI</name>
<protein>
    <submittedName>
        <fullName evidence="1">2-amino-4-ketopentanoate thiolase (AKPT), alpha subunit OrtA</fullName>
    </submittedName>
</protein>
<dbReference type="OrthoDB" id="3712030at2"/>
<proteinExistence type="predicted"/>
<dbReference type="EMBL" id="JJMM01000026">
    <property type="protein sequence ID" value="KDR94134.1"/>
    <property type="molecule type" value="Genomic_DNA"/>
</dbReference>
<gene>
    <name evidence="1" type="primary">ortA</name>
    <name evidence="1" type="ORF">CLIT_23c04070</name>
</gene>
<dbReference type="Proteomes" id="UP000027946">
    <property type="component" value="Unassembled WGS sequence"/>
</dbReference>
<accession>A0A069RAR5</accession>
<dbReference type="NCBIfam" id="NF040739">
    <property type="entry name" value="ornith_OrtA"/>
    <property type="match status" value="1"/>
</dbReference>
<dbReference type="eggNOG" id="ENOG503315M">
    <property type="taxonomic scope" value="Bacteria"/>
</dbReference>
<evidence type="ECO:0000313" key="2">
    <source>
        <dbReference type="Proteomes" id="UP000027946"/>
    </source>
</evidence>